<evidence type="ECO:0000313" key="1">
    <source>
        <dbReference type="EMBL" id="EGH19249.1"/>
    </source>
</evidence>
<feature type="non-terminal residue" evidence="1">
    <location>
        <position position="1"/>
    </location>
</feature>
<dbReference type="AlphaFoldDB" id="F3CJ07"/>
<accession>F3CJ07</accession>
<dbReference type="EMBL" id="ADWY01003799">
    <property type="protein sequence ID" value="EGH19249.1"/>
    <property type="molecule type" value="Genomic_DNA"/>
</dbReference>
<gene>
    <name evidence="1" type="ORF">Pgy4_40405</name>
</gene>
<name>F3CJ07_PSESG</name>
<dbReference type="HOGENOM" id="CLU_3337275_0_0_6"/>
<reference evidence="1 2" key="1">
    <citation type="journal article" date="2011" name="PLoS Pathog.">
        <title>Dynamic evolution of pathogenicity revealed by sequencing and comparative genomics of 19 Pseudomonas syringae isolates.</title>
        <authorList>
            <person name="Baltrus D.A."/>
            <person name="Nishimura M.T."/>
            <person name="Romanchuk A."/>
            <person name="Chang J.H."/>
            <person name="Mukhtar M.S."/>
            <person name="Cherkis K."/>
            <person name="Roach J."/>
            <person name="Grant S.R."/>
            <person name="Jones C.D."/>
            <person name="Dangl J.L."/>
        </authorList>
    </citation>
    <scope>NUCLEOTIDE SEQUENCE [LARGE SCALE GENOMIC DNA]</scope>
    <source>
        <strain evidence="2">race 4</strain>
    </source>
</reference>
<comment type="caution">
    <text evidence="1">The sequence shown here is derived from an EMBL/GenBank/DDBJ whole genome shotgun (WGS) entry which is preliminary data.</text>
</comment>
<evidence type="ECO:0000313" key="2">
    <source>
        <dbReference type="Proteomes" id="UP000005466"/>
    </source>
</evidence>
<organism evidence="1 2">
    <name type="scientific">Pseudomonas savastanoi pv. glycinea str. race 4</name>
    <dbReference type="NCBI Taxonomy" id="875330"/>
    <lineage>
        <taxon>Bacteria</taxon>
        <taxon>Pseudomonadati</taxon>
        <taxon>Pseudomonadota</taxon>
        <taxon>Gammaproteobacteria</taxon>
        <taxon>Pseudomonadales</taxon>
        <taxon>Pseudomonadaceae</taxon>
        <taxon>Pseudomonas</taxon>
    </lineage>
</organism>
<dbReference type="Proteomes" id="UP000005466">
    <property type="component" value="Unassembled WGS sequence"/>
</dbReference>
<proteinExistence type="predicted"/>
<feature type="non-terminal residue" evidence="1">
    <location>
        <position position="38"/>
    </location>
</feature>
<protein>
    <submittedName>
        <fullName evidence="1">Uncharacterized protein</fullName>
    </submittedName>
</protein>
<sequence>EAVLRKPLKARMAAMKVNGFMGNPFSVDSRANAPRWHA</sequence>